<accession>A0ABQ6LZ97</accession>
<dbReference type="Proteomes" id="UP001224392">
    <property type="component" value="Unassembled WGS sequence"/>
</dbReference>
<evidence type="ECO:0000313" key="2">
    <source>
        <dbReference type="Proteomes" id="UP001224392"/>
    </source>
</evidence>
<reference evidence="1 2" key="1">
    <citation type="submission" date="2023-04" db="EMBL/GenBank/DDBJ databases">
        <title>Marinobulbifer ophiurae gen. nov., sp. Nov., isolate from tissue of brittle star Ophioplocus japonicus.</title>
        <authorList>
            <person name="Kawano K."/>
            <person name="Sawayama S."/>
            <person name="Nakagawa S."/>
        </authorList>
    </citation>
    <scope>NUCLEOTIDE SEQUENCE [LARGE SCALE GENOMIC DNA]</scope>
    <source>
        <strain evidence="1 2">NKW57</strain>
    </source>
</reference>
<protein>
    <submittedName>
        <fullName evidence="1">Uncharacterized protein</fullName>
    </submittedName>
</protein>
<dbReference type="EMBL" id="BSYJ01000003">
    <property type="protein sequence ID" value="GMG87429.1"/>
    <property type="molecule type" value="Genomic_DNA"/>
</dbReference>
<organism evidence="1 2">
    <name type="scientific">Biformimicrobium ophioploci</name>
    <dbReference type="NCBI Taxonomy" id="3036711"/>
    <lineage>
        <taxon>Bacteria</taxon>
        <taxon>Pseudomonadati</taxon>
        <taxon>Pseudomonadota</taxon>
        <taxon>Gammaproteobacteria</taxon>
        <taxon>Cellvibrionales</taxon>
        <taxon>Microbulbiferaceae</taxon>
        <taxon>Biformimicrobium</taxon>
    </lineage>
</organism>
<gene>
    <name evidence="1" type="ORF">MNKW57_17500</name>
</gene>
<proteinExistence type="predicted"/>
<evidence type="ECO:0000313" key="1">
    <source>
        <dbReference type="EMBL" id="GMG87429.1"/>
    </source>
</evidence>
<comment type="caution">
    <text evidence="1">The sequence shown here is derived from an EMBL/GenBank/DDBJ whole genome shotgun (WGS) entry which is preliminary data.</text>
</comment>
<keyword evidence="2" id="KW-1185">Reference proteome</keyword>
<name>A0ABQ6LZ97_9GAMM</name>
<sequence length="99" mass="10522">MSAFATPRGNAEVCVKWYERGAVIFFFNKSDSIISAWNRSPEVGQNSREVVPRLPGLGDLSGLPLESDKVIGLYADADPITNPIIAVAAECRLDAAAGG</sequence>